<comment type="caution">
    <text evidence="6">The sequence shown here is derived from an EMBL/GenBank/DDBJ whole genome shotgun (WGS) entry which is preliminary data.</text>
</comment>
<feature type="region of interest" description="Disordered" evidence="4">
    <location>
        <begin position="421"/>
        <end position="445"/>
    </location>
</feature>
<feature type="region of interest" description="Disordered" evidence="4">
    <location>
        <begin position="1"/>
        <end position="73"/>
    </location>
</feature>
<reference evidence="6 7" key="1">
    <citation type="submission" date="2014-06" db="EMBL/GenBank/DDBJ databases">
        <title>Whole Genome Sequences of Three Symbiotic Endozoicomonas Bacteria.</title>
        <authorList>
            <person name="Neave M.J."/>
            <person name="Apprill A."/>
            <person name="Voolstra C.R."/>
        </authorList>
    </citation>
    <scope>NUCLEOTIDE SEQUENCE [LARGE SCALE GENOMIC DNA]</scope>
    <source>
        <strain evidence="6 7">DSM 25634</strain>
    </source>
</reference>
<feature type="domain" description="Protein kinase" evidence="5">
    <location>
        <begin position="104"/>
        <end position="417"/>
    </location>
</feature>
<dbReference type="PANTHER" id="PTHR24347">
    <property type="entry name" value="SERINE/THREONINE-PROTEIN KINASE"/>
    <property type="match status" value="1"/>
</dbReference>
<dbReference type="InterPro" id="IPR011009">
    <property type="entry name" value="Kinase-like_dom_sf"/>
</dbReference>
<dbReference type="PROSITE" id="PS00108">
    <property type="entry name" value="PROTEIN_KINASE_ST"/>
    <property type="match status" value="1"/>
</dbReference>
<dbReference type="PROSITE" id="PS50011">
    <property type="entry name" value="PROTEIN_KINASE_DOM"/>
    <property type="match status" value="1"/>
</dbReference>
<dbReference type="InterPro" id="IPR017441">
    <property type="entry name" value="Protein_kinase_ATP_BS"/>
</dbReference>
<dbReference type="GO" id="GO:0005524">
    <property type="term" value="F:ATP binding"/>
    <property type="evidence" value="ECO:0007669"/>
    <property type="project" value="UniProtKB-UniRule"/>
</dbReference>
<protein>
    <recommendedName>
        <fullName evidence="5">Protein kinase domain-containing protein</fullName>
    </recommendedName>
</protein>
<evidence type="ECO:0000313" key="6">
    <source>
        <dbReference type="EMBL" id="KEQ17228.1"/>
    </source>
</evidence>
<organism evidence="6 7">
    <name type="scientific">Endozoicomonas numazuensis</name>
    <dbReference type="NCBI Taxonomy" id="1137799"/>
    <lineage>
        <taxon>Bacteria</taxon>
        <taxon>Pseudomonadati</taxon>
        <taxon>Pseudomonadota</taxon>
        <taxon>Gammaproteobacteria</taxon>
        <taxon>Oceanospirillales</taxon>
        <taxon>Endozoicomonadaceae</taxon>
        <taxon>Endozoicomonas</taxon>
    </lineage>
</organism>
<evidence type="ECO:0000256" key="1">
    <source>
        <dbReference type="ARBA" id="ARBA00022741"/>
    </source>
</evidence>
<evidence type="ECO:0000256" key="2">
    <source>
        <dbReference type="ARBA" id="ARBA00022840"/>
    </source>
</evidence>
<name>A0A081NFK5_9GAMM</name>
<dbReference type="RefSeq" id="WP_152558733.1">
    <property type="nucleotide sequence ID" value="NZ_JOKH01000003.1"/>
</dbReference>
<dbReference type="InterPro" id="IPR000719">
    <property type="entry name" value="Prot_kinase_dom"/>
</dbReference>
<evidence type="ECO:0000259" key="5">
    <source>
        <dbReference type="PROSITE" id="PS50011"/>
    </source>
</evidence>
<sequence>MQPSTSRDLKAIEAPLVPPTPVAGAKRSRSFDKDVLACEEVLPKTPSPEPDSALKPPSSKVRKASNTDQPGTIRHCPFKPEQGWGHHIDAACSEEALDKLLSISTPLKTLGSGHMGKVKLMKTPANKRYAVKFIEPPKEASATHKPDRRGLIQGEITALSRPSHANVADTYALLVRNIRSGHYCVINSADQIPDDQKGNYEIRACIGERVAGKDLQKAWAGGRSTHLAIGAKNAIQVGHQVCQGLKHLHDHKILYRDLKPENIMCSVSDTGQITVKLIDFGLNKTLEPGSTTRSFCGTPSYFAPEILVDDREVRQYNLQVDAWTLGIVLLEASCGYLPANNNGRWKNKEILDRKEQFENIKEFADFSAFEKKAALNKYYPEFFEKNQPLLELIANLTEETPSTRMTIEDAVPQLAALAAQQQSSTVKRIRRPKSHTRRRPRIKKK</sequence>
<evidence type="ECO:0000256" key="4">
    <source>
        <dbReference type="SAM" id="MobiDB-lite"/>
    </source>
</evidence>
<feature type="binding site" evidence="3">
    <location>
        <position position="132"/>
    </location>
    <ligand>
        <name>ATP</name>
        <dbReference type="ChEBI" id="CHEBI:30616"/>
    </ligand>
</feature>
<dbReference type="GO" id="GO:0004672">
    <property type="term" value="F:protein kinase activity"/>
    <property type="evidence" value="ECO:0007669"/>
    <property type="project" value="InterPro"/>
</dbReference>
<keyword evidence="1 3" id="KW-0547">Nucleotide-binding</keyword>
<dbReference type="InterPro" id="IPR008271">
    <property type="entry name" value="Ser/Thr_kinase_AS"/>
</dbReference>
<dbReference type="SMART" id="SM00220">
    <property type="entry name" value="S_TKc"/>
    <property type="match status" value="1"/>
</dbReference>
<dbReference type="PROSITE" id="PS00107">
    <property type="entry name" value="PROTEIN_KINASE_ATP"/>
    <property type="match status" value="1"/>
</dbReference>
<gene>
    <name evidence="6" type="ORF">GZ78_15465</name>
</gene>
<dbReference type="AlphaFoldDB" id="A0A081NFK5"/>
<dbReference type="Proteomes" id="UP000028073">
    <property type="component" value="Unassembled WGS sequence"/>
</dbReference>
<dbReference type="Gene3D" id="1.10.510.10">
    <property type="entry name" value="Transferase(Phosphotransferase) domain 1"/>
    <property type="match status" value="1"/>
</dbReference>
<dbReference type="STRING" id="1137799.GZ78_15465"/>
<dbReference type="EMBL" id="JOKH01000003">
    <property type="protein sequence ID" value="KEQ17228.1"/>
    <property type="molecule type" value="Genomic_DNA"/>
</dbReference>
<proteinExistence type="predicted"/>
<dbReference type="Gene3D" id="3.30.200.20">
    <property type="entry name" value="Phosphorylase Kinase, domain 1"/>
    <property type="match status" value="1"/>
</dbReference>
<accession>A0A081NFK5</accession>
<evidence type="ECO:0000313" key="7">
    <source>
        <dbReference type="Proteomes" id="UP000028073"/>
    </source>
</evidence>
<dbReference type="SUPFAM" id="SSF56112">
    <property type="entry name" value="Protein kinase-like (PK-like)"/>
    <property type="match status" value="1"/>
</dbReference>
<dbReference type="OrthoDB" id="9801841at2"/>
<dbReference type="eggNOG" id="COG0515">
    <property type="taxonomic scope" value="Bacteria"/>
</dbReference>
<dbReference type="Pfam" id="PF00069">
    <property type="entry name" value="Pkinase"/>
    <property type="match status" value="1"/>
</dbReference>
<evidence type="ECO:0000256" key="3">
    <source>
        <dbReference type="PROSITE-ProRule" id="PRU10141"/>
    </source>
</evidence>
<keyword evidence="2 3" id="KW-0067">ATP-binding</keyword>
<keyword evidence="7" id="KW-1185">Reference proteome</keyword>
<feature type="compositionally biased region" description="Basic residues" evidence="4">
    <location>
        <begin position="427"/>
        <end position="445"/>
    </location>
</feature>